<evidence type="ECO:0000256" key="4">
    <source>
        <dbReference type="ARBA" id="ARBA00023136"/>
    </source>
</evidence>
<evidence type="ECO:0000256" key="1">
    <source>
        <dbReference type="ARBA" id="ARBA00004141"/>
    </source>
</evidence>
<gene>
    <name evidence="8" type="ORF">SLS53_006023</name>
</gene>
<keyword evidence="3 6" id="KW-1133">Transmembrane helix</keyword>
<comment type="similarity">
    <text evidence="5">Belongs to the SAT4 family.</text>
</comment>
<dbReference type="EMBL" id="JAJSPL020000025">
    <property type="protein sequence ID" value="KAK7738504.1"/>
    <property type="molecule type" value="Genomic_DNA"/>
</dbReference>
<keyword evidence="2 6" id="KW-0812">Transmembrane</keyword>
<protein>
    <recommendedName>
        <fullName evidence="7">Rhodopsin domain-containing protein</fullName>
    </recommendedName>
</protein>
<evidence type="ECO:0000256" key="5">
    <source>
        <dbReference type="ARBA" id="ARBA00038359"/>
    </source>
</evidence>
<feature type="transmembrane region" description="Helical" evidence="6">
    <location>
        <begin position="6"/>
        <end position="23"/>
    </location>
</feature>
<dbReference type="PANTHER" id="PTHR33048">
    <property type="entry name" value="PTH11-LIKE INTEGRAL MEMBRANE PROTEIN (AFU_ORTHOLOGUE AFUA_5G11245)"/>
    <property type="match status" value="1"/>
</dbReference>
<feature type="transmembrane region" description="Helical" evidence="6">
    <location>
        <begin position="80"/>
        <end position="103"/>
    </location>
</feature>
<dbReference type="GO" id="GO:0016020">
    <property type="term" value="C:membrane"/>
    <property type="evidence" value="ECO:0007669"/>
    <property type="project" value="UniProtKB-SubCell"/>
</dbReference>
<evidence type="ECO:0000256" key="2">
    <source>
        <dbReference type="ARBA" id="ARBA00022692"/>
    </source>
</evidence>
<keyword evidence="9" id="KW-1185">Reference proteome</keyword>
<accession>A0AAN9U3U2</accession>
<keyword evidence="4 6" id="KW-0472">Membrane</keyword>
<reference evidence="8 9" key="1">
    <citation type="journal article" date="2023" name="PLoS ONE">
        <title>Cytospora paraplurivora sp. nov. isolated from orchards with fruit tree decline syndrome in Ontario, Canada.</title>
        <authorList>
            <person name="Ilyukhin E."/>
            <person name="Nguyen H.D.T."/>
            <person name="Castle A.J."/>
            <person name="Ellouze W."/>
        </authorList>
    </citation>
    <scope>NUCLEOTIDE SEQUENCE [LARGE SCALE GENOMIC DNA]</scope>
    <source>
        <strain evidence="8 9">FDS-564</strain>
    </source>
</reference>
<dbReference type="AlphaFoldDB" id="A0AAN9U3U2"/>
<organism evidence="8 9">
    <name type="scientific">Cytospora paraplurivora</name>
    <dbReference type="NCBI Taxonomy" id="2898453"/>
    <lineage>
        <taxon>Eukaryota</taxon>
        <taxon>Fungi</taxon>
        <taxon>Dikarya</taxon>
        <taxon>Ascomycota</taxon>
        <taxon>Pezizomycotina</taxon>
        <taxon>Sordariomycetes</taxon>
        <taxon>Sordariomycetidae</taxon>
        <taxon>Diaporthales</taxon>
        <taxon>Cytosporaceae</taxon>
        <taxon>Cytospora</taxon>
    </lineage>
</organism>
<comment type="caution">
    <text evidence="8">The sequence shown here is derived from an EMBL/GenBank/DDBJ whole genome shotgun (WGS) entry which is preliminary data.</text>
</comment>
<dbReference type="Proteomes" id="UP001320245">
    <property type="component" value="Unassembled WGS sequence"/>
</dbReference>
<evidence type="ECO:0000313" key="9">
    <source>
        <dbReference type="Proteomes" id="UP001320245"/>
    </source>
</evidence>
<evidence type="ECO:0000259" key="7">
    <source>
        <dbReference type="Pfam" id="PF20684"/>
    </source>
</evidence>
<dbReference type="PANTHER" id="PTHR33048:SF47">
    <property type="entry name" value="INTEGRAL MEMBRANE PROTEIN-RELATED"/>
    <property type="match status" value="1"/>
</dbReference>
<evidence type="ECO:0000256" key="6">
    <source>
        <dbReference type="SAM" id="Phobius"/>
    </source>
</evidence>
<dbReference type="InterPro" id="IPR052337">
    <property type="entry name" value="SAT4-like"/>
</dbReference>
<dbReference type="InterPro" id="IPR049326">
    <property type="entry name" value="Rhodopsin_dom_fungi"/>
</dbReference>
<proteinExistence type="inferred from homology"/>
<feature type="transmembrane region" description="Helical" evidence="6">
    <location>
        <begin position="35"/>
        <end position="68"/>
    </location>
</feature>
<name>A0AAN9U3U2_9PEZI</name>
<comment type="subcellular location">
    <subcellularLocation>
        <location evidence="1">Membrane</location>
        <topology evidence="1">Multi-pass membrane protein</topology>
    </subcellularLocation>
</comment>
<feature type="domain" description="Rhodopsin" evidence="7">
    <location>
        <begin position="2"/>
        <end position="165"/>
    </location>
</feature>
<evidence type="ECO:0000313" key="8">
    <source>
        <dbReference type="EMBL" id="KAK7738504.1"/>
    </source>
</evidence>
<dbReference type="Pfam" id="PF20684">
    <property type="entry name" value="Fung_rhodopsin"/>
    <property type="match status" value="1"/>
</dbReference>
<sequence length="214" mass="23818">MFASEVIYVPALMTTKISILLLYRRIFPNHKFRIVLWGVGVFILAFAITATFLQIFQCIPIEAIWYTYLERRCVNISADYIAMGTINIVTDVVVLCLTMPQLWRLQMNRTRKAHVCVVSIIRLTYLSEVGLSDATWNDAFTALWSVVETCIAIVCACLPTLRPLFDGVFSAPSSAKHARGRVVPAEAPSANTGNSTDWLKLEGLSASSGRSTNH</sequence>
<evidence type="ECO:0000256" key="3">
    <source>
        <dbReference type="ARBA" id="ARBA00022989"/>
    </source>
</evidence>